<feature type="compositionally biased region" description="Low complexity" evidence="1">
    <location>
        <begin position="147"/>
        <end position="163"/>
    </location>
</feature>
<feature type="compositionally biased region" description="Polar residues" evidence="1">
    <location>
        <begin position="122"/>
        <end position="132"/>
    </location>
</feature>
<accession>A0A3D9VBE2</accession>
<feature type="region of interest" description="Disordered" evidence="1">
    <location>
        <begin position="1"/>
        <end position="323"/>
    </location>
</feature>
<protein>
    <submittedName>
        <fullName evidence="2">Uncharacterized protein</fullName>
    </submittedName>
</protein>
<feature type="compositionally biased region" description="Polar residues" evidence="1">
    <location>
        <begin position="1"/>
        <end position="10"/>
    </location>
</feature>
<evidence type="ECO:0000313" key="3">
    <source>
        <dbReference type="Proteomes" id="UP000256485"/>
    </source>
</evidence>
<gene>
    <name evidence="2" type="ORF">DFJ64_0854</name>
</gene>
<feature type="compositionally biased region" description="Polar residues" evidence="1">
    <location>
        <begin position="213"/>
        <end position="223"/>
    </location>
</feature>
<evidence type="ECO:0000313" key="2">
    <source>
        <dbReference type="EMBL" id="REF35474.1"/>
    </source>
</evidence>
<keyword evidence="3" id="KW-1185">Reference proteome</keyword>
<dbReference type="AlphaFoldDB" id="A0A3D9VBE2"/>
<reference evidence="2 3" key="1">
    <citation type="submission" date="2018-08" db="EMBL/GenBank/DDBJ databases">
        <title>Sequencing the genomes of 1000 actinobacteria strains.</title>
        <authorList>
            <person name="Klenk H.-P."/>
        </authorList>
    </citation>
    <scope>NUCLEOTIDE SEQUENCE [LARGE SCALE GENOMIC DNA]</scope>
    <source>
        <strain evidence="2 3">DSM 22891</strain>
    </source>
</reference>
<organism evidence="2 3">
    <name type="scientific">Thermasporomyces composti</name>
    <dbReference type="NCBI Taxonomy" id="696763"/>
    <lineage>
        <taxon>Bacteria</taxon>
        <taxon>Bacillati</taxon>
        <taxon>Actinomycetota</taxon>
        <taxon>Actinomycetes</taxon>
        <taxon>Propionibacteriales</taxon>
        <taxon>Nocardioidaceae</taxon>
        <taxon>Thermasporomyces</taxon>
    </lineage>
</organism>
<name>A0A3D9VBE2_THECX</name>
<feature type="compositionally biased region" description="Basic residues" evidence="1">
    <location>
        <begin position="135"/>
        <end position="146"/>
    </location>
</feature>
<comment type="caution">
    <text evidence="2">The sequence shown here is derived from an EMBL/GenBank/DDBJ whole genome shotgun (WGS) entry which is preliminary data.</text>
</comment>
<feature type="compositionally biased region" description="Low complexity" evidence="1">
    <location>
        <begin position="238"/>
        <end position="255"/>
    </location>
</feature>
<dbReference type="Proteomes" id="UP000256485">
    <property type="component" value="Unassembled WGS sequence"/>
</dbReference>
<proteinExistence type="predicted"/>
<dbReference type="EMBL" id="QTUC01000001">
    <property type="protein sequence ID" value="REF35474.1"/>
    <property type="molecule type" value="Genomic_DNA"/>
</dbReference>
<feature type="compositionally biased region" description="Polar residues" evidence="1">
    <location>
        <begin position="90"/>
        <end position="100"/>
    </location>
</feature>
<feature type="compositionally biased region" description="Basic residues" evidence="1">
    <location>
        <begin position="226"/>
        <end position="237"/>
    </location>
</feature>
<feature type="compositionally biased region" description="Basic residues" evidence="1">
    <location>
        <begin position="44"/>
        <end position="55"/>
    </location>
</feature>
<sequence>MTQSLDQPDSPQRGVSAVRPSASDVSTLTTDRKTVRRPTISPTRGRHHRGKRSRHPPFQTTTQPTTTDSPQPHSRPPPPRKTLTTPSLPNHDSTNDNRLTSAPLEAATTAENAHDTLPSKPRLNQRQPTHLSPTRGRHHRGKRSRHPPFQTTTQPTTTDSPQPHSRPPPPRKTLTTPSLPNHDSTNDNRPISAPLEAATTAENAHDTLPSKPRLNQRQPTHLSPTRGRHHRGKRSRHPPFQTTTQPTTTDPSQPHSRPPPPRKTLTTPSLPNHDSTNDNRPISAPLEAATTAESAHVCLPSTATPLPEHANTRHRAGGTPARL</sequence>
<feature type="compositionally biased region" description="Low complexity" evidence="1">
    <location>
        <begin position="56"/>
        <end position="72"/>
    </location>
</feature>
<evidence type="ECO:0000256" key="1">
    <source>
        <dbReference type="SAM" id="MobiDB-lite"/>
    </source>
</evidence>